<organism evidence="2 3">
    <name type="scientific">Ditylenchus dipsaci</name>
    <dbReference type="NCBI Taxonomy" id="166011"/>
    <lineage>
        <taxon>Eukaryota</taxon>
        <taxon>Metazoa</taxon>
        <taxon>Ecdysozoa</taxon>
        <taxon>Nematoda</taxon>
        <taxon>Chromadorea</taxon>
        <taxon>Rhabditida</taxon>
        <taxon>Tylenchina</taxon>
        <taxon>Tylenchomorpha</taxon>
        <taxon>Sphaerularioidea</taxon>
        <taxon>Anguinidae</taxon>
        <taxon>Anguininae</taxon>
        <taxon>Ditylenchus</taxon>
    </lineage>
</organism>
<proteinExistence type="predicted"/>
<name>A0A915E1R6_9BILA</name>
<protein>
    <submittedName>
        <fullName evidence="3">Uncharacterized protein</fullName>
    </submittedName>
</protein>
<keyword evidence="1" id="KW-0732">Signal</keyword>
<accession>A0A915E1R6</accession>
<dbReference type="Proteomes" id="UP000887574">
    <property type="component" value="Unplaced"/>
</dbReference>
<keyword evidence="2" id="KW-1185">Reference proteome</keyword>
<reference evidence="3" key="1">
    <citation type="submission" date="2022-11" db="UniProtKB">
        <authorList>
            <consortium name="WormBaseParasite"/>
        </authorList>
    </citation>
    <scope>IDENTIFICATION</scope>
</reference>
<evidence type="ECO:0000313" key="2">
    <source>
        <dbReference type="Proteomes" id="UP000887574"/>
    </source>
</evidence>
<feature type="signal peptide" evidence="1">
    <location>
        <begin position="1"/>
        <end position="23"/>
    </location>
</feature>
<evidence type="ECO:0000256" key="1">
    <source>
        <dbReference type="SAM" id="SignalP"/>
    </source>
</evidence>
<evidence type="ECO:0000313" key="3">
    <source>
        <dbReference type="WBParaSite" id="jg25280"/>
    </source>
</evidence>
<dbReference type="AlphaFoldDB" id="A0A915E1R6"/>
<sequence length="179" mass="19684">MASLNSKCHVVLLLLVIFSNVHTKEYCYPAQASKDSGHHTCILDELKYNYNHHLCCANRKIEGLKAVKIPNHGHPLPPGCAIPLSFDEDEEIHCPVRQTLTNIQGTKVCCTDPNTGTGIQAGGYMNNFGRDQFNNNQNMGGGFGSGFGGGFSDPLTALYSQGLSINGRMLNPWQLFRWD</sequence>
<dbReference type="WBParaSite" id="jg25280">
    <property type="protein sequence ID" value="jg25280"/>
    <property type="gene ID" value="jg25280"/>
</dbReference>
<feature type="chain" id="PRO_5036676007" evidence="1">
    <location>
        <begin position="24"/>
        <end position="179"/>
    </location>
</feature>